<evidence type="ECO:0000256" key="10">
    <source>
        <dbReference type="ARBA" id="ARBA00023237"/>
    </source>
</evidence>
<sequence length="704" mass="77838">MRLPWPGGLLLMSCTCTVFAAHDNELTALSLEELMNLRVSIATGTPKPLAQAPSVASVITAAELEAMGVQDIDEALELVPGLHVSHGSFAYSSRYFIRGIVSTYNPHTLVLVNGVPQTSLFTGDRGQRLLARTGFPVNMVERIEVIRGPGSAVYGADAFAGVINIITKPAEGLEGGEASLGYGSFDSQYAFFRQTMDIGAVEGVFSVAYDQSEGDDPTIRADNQTGLDSALGTSASLAPGPANLGYRNLDVRTDLLWDRVRLRMSYRQDKIETALGLNDSLDPDSRFEHRHGTADLTWQLPEVHHDWALEAQTSYLYSDFRNPTGSLSFPPGADFTLVGGGGPFADGIFQRPELSEENARFDLTSVYTGFSQHRVRLGTGYFWGDIFKTTDAVNFILSDTGFPVPSALTDVSDTDRTFQPENQRTSYYAFVQDEWALAEHWELTAGLRYDHYSDFGGTTNPRVALVWTTTPWLTSKLLYGRAFRAPAFLELYARNNPIALGNPELDPETIESTELAFQIALDSDWTLDLNIYHYRIKDFIDFVADSGGTFTAQNTDKVRGLGAESELRYQLTPSAQLLLNYSYQRTRDQNDNPLGQTPNSDASLRLNWQPSSEWQLTPTLVWVGATERTEGDTRPDLDGYTTLDFSLRRQVNDEVQLDLQLRNIFDAGVREASRGPEQGQAVPSLPDDLPQPGRSVILQATLQW</sequence>
<protein>
    <submittedName>
        <fullName evidence="17">Iron complex outermembrane recepter protein</fullName>
    </submittedName>
</protein>
<dbReference type="SUPFAM" id="SSF56935">
    <property type="entry name" value="Porins"/>
    <property type="match status" value="1"/>
</dbReference>
<evidence type="ECO:0000256" key="13">
    <source>
        <dbReference type="SAM" id="MobiDB-lite"/>
    </source>
</evidence>
<feature type="chain" id="PRO_5011765048" evidence="14">
    <location>
        <begin position="21"/>
        <end position="704"/>
    </location>
</feature>
<evidence type="ECO:0000313" key="17">
    <source>
        <dbReference type="EMBL" id="SDW15487.1"/>
    </source>
</evidence>
<feature type="domain" description="TonB-dependent receptor-like beta-barrel" evidence="15">
    <location>
        <begin position="246"/>
        <end position="664"/>
    </location>
</feature>
<evidence type="ECO:0000256" key="12">
    <source>
        <dbReference type="RuleBase" id="RU003357"/>
    </source>
</evidence>
<evidence type="ECO:0000256" key="3">
    <source>
        <dbReference type="ARBA" id="ARBA00022448"/>
    </source>
</evidence>
<feature type="region of interest" description="Disordered" evidence="13">
    <location>
        <begin position="672"/>
        <end position="693"/>
    </location>
</feature>
<dbReference type="GO" id="GO:0044718">
    <property type="term" value="P:siderophore transmembrane transport"/>
    <property type="evidence" value="ECO:0007669"/>
    <property type="project" value="TreeGrafter"/>
</dbReference>
<evidence type="ECO:0000256" key="8">
    <source>
        <dbReference type="ARBA" id="ARBA00023136"/>
    </source>
</evidence>
<evidence type="ECO:0000256" key="5">
    <source>
        <dbReference type="ARBA" id="ARBA00022692"/>
    </source>
</evidence>
<evidence type="ECO:0000259" key="15">
    <source>
        <dbReference type="Pfam" id="PF00593"/>
    </source>
</evidence>
<dbReference type="Pfam" id="PF07715">
    <property type="entry name" value="Plug"/>
    <property type="match status" value="1"/>
</dbReference>
<reference evidence="17 18" key="1">
    <citation type="submission" date="2016-10" db="EMBL/GenBank/DDBJ databases">
        <authorList>
            <person name="de Groot N.N."/>
        </authorList>
    </citation>
    <scope>NUCLEOTIDE SEQUENCE [LARGE SCALE GENOMIC DNA]</scope>
    <source>
        <strain evidence="17 18">CGMCC 1.7059</strain>
    </source>
</reference>
<evidence type="ECO:0000256" key="6">
    <source>
        <dbReference type="ARBA" id="ARBA00022729"/>
    </source>
</evidence>
<keyword evidence="5 11" id="KW-0812">Transmembrane</keyword>
<dbReference type="InterPro" id="IPR036942">
    <property type="entry name" value="Beta-barrel_TonB_sf"/>
</dbReference>
<keyword evidence="9" id="KW-0675">Receptor</keyword>
<dbReference type="InterPro" id="IPR039426">
    <property type="entry name" value="TonB-dep_rcpt-like"/>
</dbReference>
<dbReference type="Gene3D" id="2.170.130.10">
    <property type="entry name" value="TonB-dependent receptor, plug domain"/>
    <property type="match status" value="1"/>
</dbReference>
<keyword evidence="8 11" id="KW-0472">Membrane</keyword>
<evidence type="ECO:0000313" key="18">
    <source>
        <dbReference type="Proteomes" id="UP000199675"/>
    </source>
</evidence>
<dbReference type="Gene3D" id="2.40.170.20">
    <property type="entry name" value="TonB-dependent receptor, beta-barrel domain"/>
    <property type="match status" value="1"/>
</dbReference>
<evidence type="ECO:0000259" key="16">
    <source>
        <dbReference type="Pfam" id="PF07715"/>
    </source>
</evidence>
<dbReference type="InterPro" id="IPR000531">
    <property type="entry name" value="Beta-barrel_TonB"/>
</dbReference>
<gene>
    <name evidence="17" type="ORF">SAMN04487960_101442</name>
</gene>
<evidence type="ECO:0000256" key="11">
    <source>
        <dbReference type="PROSITE-ProRule" id="PRU01360"/>
    </source>
</evidence>
<feature type="domain" description="TonB-dependent receptor plug" evidence="16">
    <location>
        <begin position="50"/>
        <end position="162"/>
    </location>
</feature>
<keyword evidence="4 11" id="KW-1134">Transmembrane beta strand</keyword>
<evidence type="ECO:0000256" key="14">
    <source>
        <dbReference type="SAM" id="SignalP"/>
    </source>
</evidence>
<dbReference type="GO" id="GO:0009279">
    <property type="term" value="C:cell outer membrane"/>
    <property type="evidence" value="ECO:0007669"/>
    <property type="project" value="UniProtKB-SubCell"/>
</dbReference>
<dbReference type="PANTHER" id="PTHR30069:SF29">
    <property type="entry name" value="HEMOGLOBIN AND HEMOGLOBIN-HAPTOGLOBIN-BINDING PROTEIN 1-RELATED"/>
    <property type="match status" value="1"/>
</dbReference>
<dbReference type="OrthoDB" id="9764669at2"/>
<dbReference type="PROSITE" id="PS52016">
    <property type="entry name" value="TONB_DEPENDENT_REC_3"/>
    <property type="match status" value="1"/>
</dbReference>
<evidence type="ECO:0000256" key="2">
    <source>
        <dbReference type="ARBA" id="ARBA00008143"/>
    </source>
</evidence>
<evidence type="ECO:0000256" key="1">
    <source>
        <dbReference type="ARBA" id="ARBA00004571"/>
    </source>
</evidence>
<dbReference type="Proteomes" id="UP000199675">
    <property type="component" value="Unassembled WGS sequence"/>
</dbReference>
<proteinExistence type="inferred from homology"/>
<evidence type="ECO:0000256" key="4">
    <source>
        <dbReference type="ARBA" id="ARBA00022452"/>
    </source>
</evidence>
<keyword evidence="3 11" id="KW-0813">Transport</keyword>
<dbReference type="InterPro" id="IPR012910">
    <property type="entry name" value="Plug_dom"/>
</dbReference>
<dbReference type="InterPro" id="IPR037066">
    <property type="entry name" value="Plug_dom_sf"/>
</dbReference>
<comment type="similarity">
    <text evidence="2">Belongs to the TonB-dependent receptor family. Hemoglobin/haptoglobin binding protein subfamily.</text>
</comment>
<feature type="signal peptide" evidence="14">
    <location>
        <begin position="1"/>
        <end position="20"/>
    </location>
</feature>
<dbReference type="EMBL" id="FNNE01000001">
    <property type="protein sequence ID" value="SDW15487.1"/>
    <property type="molecule type" value="Genomic_DNA"/>
</dbReference>
<keyword evidence="6 14" id="KW-0732">Signal</keyword>
<dbReference type="AlphaFoldDB" id="A0A1H2R7W3"/>
<dbReference type="PANTHER" id="PTHR30069">
    <property type="entry name" value="TONB-DEPENDENT OUTER MEMBRANE RECEPTOR"/>
    <property type="match status" value="1"/>
</dbReference>
<dbReference type="STRING" id="488533.SAMN04487960_101442"/>
<dbReference type="CDD" id="cd01347">
    <property type="entry name" value="ligand_gated_channel"/>
    <property type="match status" value="1"/>
</dbReference>
<dbReference type="GO" id="GO:0015344">
    <property type="term" value="F:siderophore uptake transmembrane transporter activity"/>
    <property type="evidence" value="ECO:0007669"/>
    <property type="project" value="TreeGrafter"/>
</dbReference>
<accession>A0A1H2R7W3</accession>
<name>A0A1H2R7W3_9GAMM</name>
<evidence type="ECO:0000256" key="9">
    <source>
        <dbReference type="ARBA" id="ARBA00023170"/>
    </source>
</evidence>
<keyword evidence="10 11" id="KW-0998">Cell outer membrane</keyword>
<keyword evidence="18" id="KW-1185">Reference proteome</keyword>
<evidence type="ECO:0000256" key="7">
    <source>
        <dbReference type="ARBA" id="ARBA00023077"/>
    </source>
</evidence>
<dbReference type="Pfam" id="PF00593">
    <property type="entry name" value="TonB_dep_Rec_b-barrel"/>
    <property type="match status" value="1"/>
</dbReference>
<comment type="subcellular location">
    <subcellularLocation>
        <location evidence="1 11">Cell outer membrane</location>
        <topology evidence="1 11">Multi-pass membrane protein</topology>
    </subcellularLocation>
</comment>
<keyword evidence="7 12" id="KW-0798">TonB box</keyword>
<organism evidence="17 18">
    <name type="scientific">Marinobacter mobilis</name>
    <dbReference type="NCBI Taxonomy" id="488533"/>
    <lineage>
        <taxon>Bacteria</taxon>
        <taxon>Pseudomonadati</taxon>
        <taxon>Pseudomonadota</taxon>
        <taxon>Gammaproteobacteria</taxon>
        <taxon>Pseudomonadales</taxon>
        <taxon>Marinobacteraceae</taxon>
        <taxon>Marinobacter</taxon>
    </lineage>
</organism>